<accession>A0AAV2ZNY0</accession>
<dbReference type="EMBL" id="DYDO01001756">
    <property type="protein sequence ID" value="DBA13492.1"/>
    <property type="molecule type" value="Genomic_DNA"/>
</dbReference>
<proteinExistence type="predicted"/>
<protein>
    <submittedName>
        <fullName evidence="1">Uncharacterized protein</fullName>
    </submittedName>
</protein>
<sequence>MKQYLSLCSLYHHPSTSVFLGQHCLCLASVLEQYYSITMSNKVGQNPIFRHTPNYLESFQDFFLQQLYTCNLKKKKQFKTMNLCGVALKEMLRLFI</sequence>
<dbReference type="Proteomes" id="UP001181693">
    <property type="component" value="Unassembled WGS sequence"/>
</dbReference>
<keyword evidence="2" id="KW-1185">Reference proteome</keyword>
<comment type="caution">
    <text evidence="1">The sequence shown here is derived from an EMBL/GenBank/DDBJ whole genome shotgun (WGS) entry which is preliminary data.</text>
</comment>
<dbReference type="AlphaFoldDB" id="A0AAV2ZNY0"/>
<evidence type="ECO:0000313" key="1">
    <source>
        <dbReference type="EMBL" id="DBA13492.1"/>
    </source>
</evidence>
<organism evidence="1 2">
    <name type="scientific">Pyxicephalus adspersus</name>
    <name type="common">African bullfrog</name>
    <dbReference type="NCBI Taxonomy" id="30357"/>
    <lineage>
        <taxon>Eukaryota</taxon>
        <taxon>Metazoa</taxon>
        <taxon>Chordata</taxon>
        <taxon>Craniata</taxon>
        <taxon>Vertebrata</taxon>
        <taxon>Euteleostomi</taxon>
        <taxon>Amphibia</taxon>
        <taxon>Batrachia</taxon>
        <taxon>Anura</taxon>
        <taxon>Neobatrachia</taxon>
        <taxon>Ranoidea</taxon>
        <taxon>Pyxicephalidae</taxon>
        <taxon>Pyxicephalinae</taxon>
        <taxon>Pyxicephalus</taxon>
    </lineage>
</organism>
<reference evidence="1" key="1">
    <citation type="thesis" date="2020" institute="ProQuest LLC" country="789 East Eisenhower Parkway, Ann Arbor, MI, USA">
        <title>Comparative Genomics and Chromosome Evolution.</title>
        <authorList>
            <person name="Mudd A.B."/>
        </authorList>
    </citation>
    <scope>NUCLEOTIDE SEQUENCE</scope>
    <source>
        <strain evidence="1">1538</strain>
        <tissue evidence="1">Blood</tissue>
    </source>
</reference>
<evidence type="ECO:0000313" key="2">
    <source>
        <dbReference type="Proteomes" id="UP001181693"/>
    </source>
</evidence>
<gene>
    <name evidence="1" type="ORF">GDO54_018470</name>
</gene>
<name>A0AAV2ZNY0_PYXAD</name>